<keyword evidence="4" id="KW-1185">Reference proteome</keyword>
<evidence type="ECO:0000313" key="3">
    <source>
        <dbReference type="EMBL" id="MCP9761531.1"/>
    </source>
</evidence>
<protein>
    <submittedName>
        <fullName evidence="3">Uncharacterized protein</fullName>
    </submittedName>
</protein>
<evidence type="ECO:0000256" key="2">
    <source>
        <dbReference type="SAM" id="SignalP"/>
    </source>
</evidence>
<feature type="signal peptide" evidence="2">
    <location>
        <begin position="1"/>
        <end position="27"/>
    </location>
</feature>
<comment type="caution">
    <text evidence="3">The sequence shown here is derived from an EMBL/GenBank/DDBJ whole genome shotgun (WGS) entry which is preliminary data.</text>
</comment>
<feature type="chain" id="PRO_5042220407" evidence="2">
    <location>
        <begin position="28"/>
        <end position="289"/>
    </location>
</feature>
<sequence length="289" mass="33338">MFQNSKYFKMKNLILVLFCFFFSNLSAQVYQGQNLYGGRNESSYFIFSNQDEKDIQKDLEEYLNSFGKTSKPSKYVIRLDKIKNSELPAELTTVDVIIENNKKIQKVSFFFLDKNLDILTSFQLKEREAKGFVEKFQKFTVGNHEAKLALENVKMVESSLNDTKKDQSKIEKSLESNLKDQEKLGKKLDASPEMLTKALSEKEEIVGALYNGNETEADKKAKEELEKASNKKEKEIQKIQKEKEKAETKLSKKEAEFDKLKDELFKAKTLVKSLETVLKDANSVLNDLK</sequence>
<proteinExistence type="predicted"/>
<evidence type="ECO:0000313" key="4">
    <source>
        <dbReference type="Proteomes" id="UP001204144"/>
    </source>
</evidence>
<dbReference type="AlphaFoldDB" id="A0AAE3H009"/>
<keyword evidence="2" id="KW-0732">Signal</keyword>
<feature type="region of interest" description="Disordered" evidence="1">
    <location>
        <begin position="216"/>
        <end position="250"/>
    </location>
</feature>
<accession>A0AAE3H009</accession>
<dbReference type="EMBL" id="RJUF01000001">
    <property type="protein sequence ID" value="MCP9761531.1"/>
    <property type="molecule type" value="Genomic_DNA"/>
</dbReference>
<reference evidence="3 4" key="1">
    <citation type="submission" date="2018-11" db="EMBL/GenBank/DDBJ databases">
        <title>Novel bacteria species description.</title>
        <authorList>
            <person name="Han J.-H."/>
        </authorList>
    </citation>
    <scope>NUCLEOTIDE SEQUENCE [LARGE SCALE GENOMIC DNA]</scope>
    <source>
        <strain evidence="3 4">KCTC23259</strain>
    </source>
</reference>
<dbReference type="Proteomes" id="UP001204144">
    <property type="component" value="Unassembled WGS sequence"/>
</dbReference>
<evidence type="ECO:0000256" key="1">
    <source>
        <dbReference type="SAM" id="MobiDB-lite"/>
    </source>
</evidence>
<name>A0AAE3H009_9BACT</name>
<gene>
    <name evidence="3" type="ORF">EGI31_01100</name>
</gene>
<organism evidence="3 4">
    <name type="scientific">Lacihabitans soyangensis</name>
    <dbReference type="NCBI Taxonomy" id="869394"/>
    <lineage>
        <taxon>Bacteria</taxon>
        <taxon>Pseudomonadati</taxon>
        <taxon>Bacteroidota</taxon>
        <taxon>Cytophagia</taxon>
        <taxon>Cytophagales</taxon>
        <taxon>Leadbetterellaceae</taxon>
        <taxon>Lacihabitans</taxon>
    </lineage>
</organism>